<gene>
    <name evidence="2" type="ORF">LO55_3662</name>
</gene>
<dbReference type="InterPro" id="IPR008979">
    <property type="entry name" value="Galactose-bd-like_sf"/>
</dbReference>
<evidence type="ECO:0000256" key="1">
    <source>
        <dbReference type="SAM" id="MobiDB-lite"/>
    </source>
</evidence>
<dbReference type="GO" id="GO:0016787">
    <property type="term" value="F:hydrolase activity"/>
    <property type="evidence" value="ECO:0007669"/>
    <property type="project" value="UniProtKB-KW"/>
</dbReference>
<name>A0A1S2N387_9BURK</name>
<keyword evidence="2" id="KW-0378">Hydrolase</keyword>
<dbReference type="AlphaFoldDB" id="A0A1S2N387"/>
<dbReference type="Gene3D" id="2.60.120.260">
    <property type="entry name" value="Galactose-binding domain-like"/>
    <property type="match status" value="1"/>
</dbReference>
<dbReference type="EMBL" id="JRYB01000001">
    <property type="protein sequence ID" value="OIJ39547.1"/>
    <property type="molecule type" value="Genomic_DNA"/>
</dbReference>
<evidence type="ECO:0000313" key="2">
    <source>
        <dbReference type="EMBL" id="OIJ39547.1"/>
    </source>
</evidence>
<dbReference type="RefSeq" id="WP_071362533.1">
    <property type="nucleotide sequence ID" value="NZ_JRYB01000001.1"/>
</dbReference>
<dbReference type="SUPFAM" id="SSF49785">
    <property type="entry name" value="Galactose-binding domain-like"/>
    <property type="match status" value="1"/>
</dbReference>
<dbReference type="Proteomes" id="UP000180246">
    <property type="component" value="Unassembled WGS sequence"/>
</dbReference>
<evidence type="ECO:0000313" key="3">
    <source>
        <dbReference type="Proteomes" id="UP000180246"/>
    </source>
</evidence>
<organism evidence="2 3">
    <name type="scientific">Massilia timonae</name>
    <dbReference type="NCBI Taxonomy" id="47229"/>
    <lineage>
        <taxon>Bacteria</taxon>
        <taxon>Pseudomonadati</taxon>
        <taxon>Pseudomonadota</taxon>
        <taxon>Betaproteobacteria</taxon>
        <taxon>Burkholderiales</taxon>
        <taxon>Oxalobacteraceae</taxon>
        <taxon>Telluria group</taxon>
        <taxon>Massilia</taxon>
    </lineage>
</organism>
<protein>
    <submittedName>
        <fullName evidence="2">Glycoside hydrolase family 2 protein</fullName>
    </submittedName>
</protein>
<reference evidence="2 3" key="1">
    <citation type="submission" date="2014-10" db="EMBL/GenBank/DDBJ databases">
        <authorList>
            <person name="Seo M.-J."/>
            <person name="Seok Y.J."/>
            <person name="Cha I.-T."/>
        </authorList>
    </citation>
    <scope>NUCLEOTIDE SEQUENCE [LARGE SCALE GENOMIC DNA]</scope>
    <source>
        <strain evidence="2 3">NEU</strain>
    </source>
</reference>
<accession>A0A1S2N387</accession>
<proteinExistence type="predicted"/>
<sequence>MPPDGAIRLALDSVRFELAGSAEWRGGIAQSAGNHALRARADGLAPAGLALASTPVAVPVAGSTAASNGERAAQSVDDDETTSWANAPGAPAEITYRLARPALLRELVLKLTGWRERSYPLRVFVDGAEVYRGTTPKNLGYVTLPLAPRHGSEVRIALDGQADDAGAIRMLEVANQANADTGAQQVARSQLSIIEAEFYELP</sequence>
<feature type="region of interest" description="Disordered" evidence="1">
    <location>
        <begin position="62"/>
        <end position="83"/>
    </location>
</feature>
<comment type="caution">
    <text evidence="2">The sequence shown here is derived from an EMBL/GenBank/DDBJ whole genome shotgun (WGS) entry which is preliminary data.</text>
</comment>